<keyword evidence="1" id="KW-0472">Membrane</keyword>
<feature type="non-terminal residue" evidence="2">
    <location>
        <position position="82"/>
    </location>
</feature>
<accession>A0AAJ2U6S1</accession>
<comment type="caution">
    <text evidence="2">The sequence shown here is derived from an EMBL/GenBank/DDBJ whole genome shotgun (WGS) entry which is preliminary data.</text>
</comment>
<dbReference type="EMBL" id="JAWJAY010001213">
    <property type="protein sequence ID" value="MDV2888287.1"/>
    <property type="molecule type" value="Genomic_DNA"/>
</dbReference>
<keyword evidence="1" id="KW-0812">Transmembrane</keyword>
<proteinExistence type="predicted"/>
<keyword evidence="1" id="KW-1133">Transmembrane helix</keyword>
<feature type="transmembrane region" description="Helical" evidence="1">
    <location>
        <begin position="39"/>
        <end position="62"/>
    </location>
</feature>
<feature type="non-terminal residue" evidence="2">
    <location>
        <position position="1"/>
    </location>
</feature>
<feature type="transmembrane region" description="Helical" evidence="1">
    <location>
        <begin position="12"/>
        <end position="33"/>
    </location>
</feature>
<gene>
    <name evidence="2" type="ORF">RYX45_24300</name>
</gene>
<dbReference type="Gene3D" id="1.20.1720.10">
    <property type="entry name" value="Multidrug resistance protein D"/>
    <property type="match status" value="1"/>
</dbReference>
<organism evidence="2 3">
    <name type="scientific">Alkalihalophilus pseudofirmus</name>
    <name type="common">Bacillus pseudofirmus</name>
    <dbReference type="NCBI Taxonomy" id="79885"/>
    <lineage>
        <taxon>Bacteria</taxon>
        <taxon>Bacillati</taxon>
        <taxon>Bacillota</taxon>
        <taxon>Bacilli</taxon>
        <taxon>Bacillales</taxon>
        <taxon>Bacillaceae</taxon>
        <taxon>Alkalihalophilus</taxon>
    </lineage>
</organism>
<evidence type="ECO:0000313" key="3">
    <source>
        <dbReference type="Proteomes" id="UP001285636"/>
    </source>
</evidence>
<name>A0AAJ2U6S1_ALKPS</name>
<evidence type="ECO:0000256" key="1">
    <source>
        <dbReference type="SAM" id="Phobius"/>
    </source>
</evidence>
<sequence>GRLAGVFHERTLLKSAVITVVTMTSFLIVMTIIEGPLISLVIPIFIYMTAMGMVLTSTFTLAMQHQANRAGSASALLGTLPL</sequence>
<reference evidence="2" key="1">
    <citation type="submission" date="2023-10" db="EMBL/GenBank/DDBJ databases">
        <title>Screening of Alkalihalophilus pseudofirmusBZ-TG-HK211 and Its Alleviation of Salt Stress on Rapeseed Growth.</title>
        <authorList>
            <person name="Zhao B."/>
            <person name="Guo T."/>
        </authorList>
    </citation>
    <scope>NUCLEOTIDE SEQUENCE</scope>
    <source>
        <strain evidence="2">BZ-TG-HK211</strain>
    </source>
</reference>
<protein>
    <submittedName>
        <fullName evidence="2">MFS transporter</fullName>
    </submittedName>
</protein>
<evidence type="ECO:0000313" key="2">
    <source>
        <dbReference type="EMBL" id="MDV2888287.1"/>
    </source>
</evidence>
<dbReference type="Proteomes" id="UP001285636">
    <property type="component" value="Unassembled WGS sequence"/>
</dbReference>
<dbReference type="AlphaFoldDB" id="A0AAJ2U6S1"/>